<organism evidence="2 3">
    <name type="scientific">Magnetospirillum aberrantis SpK</name>
    <dbReference type="NCBI Taxonomy" id="908842"/>
    <lineage>
        <taxon>Bacteria</taxon>
        <taxon>Pseudomonadati</taxon>
        <taxon>Pseudomonadota</taxon>
        <taxon>Alphaproteobacteria</taxon>
        <taxon>Rhodospirillales</taxon>
        <taxon>Rhodospirillaceae</taxon>
        <taxon>Magnetospirillum</taxon>
    </lineage>
</organism>
<evidence type="ECO:0000313" key="2">
    <source>
        <dbReference type="EMBL" id="NFV82281.1"/>
    </source>
</evidence>
<dbReference type="InterPro" id="IPR046348">
    <property type="entry name" value="SIS_dom_sf"/>
</dbReference>
<sequence length="206" mass="21835">MTFPDQPFDSIASFFDAYAEQMRQALASVSRASLDAAQAILAEAVGRDAQIFSCGNGGSAAIANHLVCDHAKGIGSDTGLRPRVQSLSCNVEVMTAVANDISYADVFSWQVGQFARAGDVLISISSSGDSENVVRAVQTARDIGMKTIALTGFAGGRSATLADVSIHVTADNYGVIEDVHQSIMHVLAQFVRLRHMPAQLVASRKF</sequence>
<dbReference type="InterPro" id="IPR050099">
    <property type="entry name" value="SIS_GmhA/DiaA_subfam"/>
</dbReference>
<comment type="caution">
    <text evidence="2">The sequence shown here is derived from an EMBL/GenBank/DDBJ whole genome shotgun (WGS) entry which is preliminary data.</text>
</comment>
<reference evidence="2 3" key="1">
    <citation type="submission" date="2020-02" db="EMBL/GenBank/DDBJ databases">
        <authorList>
            <person name="Dziuba M."/>
            <person name="Kuznetsov B."/>
            <person name="Mardanov A."/>
            <person name="Ravin N."/>
            <person name="Grouzdev D."/>
        </authorList>
    </citation>
    <scope>NUCLEOTIDE SEQUENCE [LARGE SCALE GENOMIC DNA]</scope>
    <source>
        <strain evidence="2 3">SpK</strain>
    </source>
</reference>
<dbReference type="PANTHER" id="PTHR30390">
    <property type="entry name" value="SEDOHEPTULOSE 7-PHOSPHATE ISOMERASE / DNAA INITIATOR-ASSOCIATING FACTOR FOR REPLICATION INITIATION"/>
    <property type="match status" value="1"/>
</dbReference>
<dbReference type="RefSeq" id="WP_163683152.1">
    <property type="nucleotide sequence ID" value="NZ_JAAIYP010000047.1"/>
</dbReference>
<evidence type="ECO:0000313" key="3">
    <source>
        <dbReference type="Proteomes" id="UP000480684"/>
    </source>
</evidence>
<accession>A0A7C9QX39</accession>
<dbReference type="PROSITE" id="PS51464">
    <property type="entry name" value="SIS"/>
    <property type="match status" value="1"/>
</dbReference>
<dbReference type="CDD" id="cd05006">
    <property type="entry name" value="SIS_GmhA"/>
    <property type="match status" value="1"/>
</dbReference>
<keyword evidence="3" id="KW-1185">Reference proteome</keyword>
<protein>
    <submittedName>
        <fullName evidence="2">SIS domain-containing protein</fullName>
    </submittedName>
</protein>
<dbReference type="Proteomes" id="UP000480684">
    <property type="component" value="Unassembled WGS sequence"/>
</dbReference>
<gene>
    <name evidence="2" type="ORF">G4223_19395</name>
</gene>
<dbReference type="SUPFAM" id="SSF53697">
    <property type="entry name" value="SIS domain"/>
    <property type="match status" value="1"/>
</dbReference>
<dbReference type="PANTHER" id="PTHR30390:SF8">
    <property type="entry name" value="SUGAR ISOMERASE (SIS)"/>
    <property type="match status" value="1"/>
</dbReference>
<evidence type="ECO:0000259" key="1">
    <source>
        <dbReference type="PROSITE" id="PS51464"/>
    </source>
</evidence>
<feature type="domain" description="SIS" evidence="1">
    <location>
        <begin position="41"/>
        <end position="206"/>
    </location>
</feature>
<dbReference type="Pfam" id="PF13580">
    <property type="entry name" value="SIS_2"/>
    <property type="match status" value="1"/>
</dbReference>
<dbReference type="GO" id="GO:0097367">
    <property type="term" value="F:carbohydrate derivative binding"/>
    <property type="evidence" value="ECO:0007669"/>
    <property type="project" value="InterPro"/>
</dbReference>
<dbReference type="GO" id="GO:1901135">
    <property type="term" value="P:carbohydrate derivative metabolic process"/>
    <property type="evidence" value="ECO:0007669"/>
    <property type="project" value="InterPro"/>
</dbReference>
<dbReference type="AlphaFoldDB" id="A0A7C9QX39"/>
<dbReference type="InterPro" id="IPR001347">
    <property type="entry name" value="SIS_dom"/>
</dbReference>
<proteinExistence type="predicted"/>
<dbReference type="EMBL" id="JAAIYP010000047">
    <property type="protein sequence ID" value="NFV82281.1"/>
    <property type="molecule type" value="Genomic_DNA"/>
</dbReference>
<name>A0A7C9QX39_9PROT</name>
<dbReference type="Gene3D" id="3.40.50.10490">
    <property type="entry name" value="Glucose-6-phosphate isomerase like protein, domain 1"/>
    <property type="match status" value="1"/>
</dbReference>
<dbReference type="InterPro" id="IPR035461">
    <property type="entry name" value="GmhA/DiaA"/>
</dbReference>